<sequence>MGVCYGDREQKTTRVFRERPPDVALIDASEKKSGSRTHICEWGVEFFSLELSIASADTSGELLRRIAFIKTFRYNVIILPSDLIHIGL</sequence>
<name>A0A8X6YGA7_9ARAC</name>
<reference evidence="1" key="1">
    <citation type="submission" date="2020-08" db="EMBL/GenBank/DDBJ databases">
        <title>Multicomponent nature underlies the extraordinary mechanical properties of spider dragline silk.</title>
        <authorList>
            <person name="Kono N."/>
            <person name="Nakamura H."/>
            <person name="Mori M."/>
            <person name="Yoshida Y."/>
            <person name="Ohtoshi R."/>
            <person name="Malay A.D."/>
            <person name="Moran D.A.P."/>
            <person name="Tomita M."/>
            <person name="Numata K."/>
            <person name="Arakawa K."/>
        </authorList>
    </citation>
    <scope>NUCLEOTIDE SEQUENCE</scope>
</reference>
<evidence type="ECO:0000313" key="2">
    <source>
        <dbReference type="Proteomes" id="UP000886998"/>
    </source>
</evidence>
<keyword evidence="2" id="KW-1185">Reference proteome</keyword>
<dbReference type="Proteomes" id="UP000886998">
    <property type="component" value="Unassembled WGS sequence"/>
</dbReference>
<protein>
    <submittedName>
        <fullName evidence="1">Uncharacterized protein</fullName>
    </submittedName>
</protein>
<proteinExistence type="predicted"/>
<gene>
    <name evidence="1" type="ORF">TNIN_224741</name>
</gene>
<organism evidence="1 2">
    <name type="scientific">Trichonephila inaurata madagascariensis</name>
    <dbReference type="NCBI Taxonomy" id="2747483"/>
    <lineage>
        <taxon>Eukaryota</taxon>
        <taxon>Metazoa</taxon>
        <taxon>Ecdysozoa</taxon>
        <taxon>Arthropoda</taxon>
        <taxon>Chelicerata</taxon>
        <taxon>Arachnida</taxon>
        <taxon>Araneae</taxon>
        <taxon>Araneomorphae</taxon>
        <taxon>Entelegynae</taxon>
        <taxon>Araneoidea</taxon>
        <taxon>Nephilidae</taxon>
        <taxon>Trichonephila</taxon>
        <taxon>Trichonephila inaurata</taxon>
    </lineage>
</organism>
<dbReference type="EMBL" id="BMAV01018043">
    <property type="protein sequence ID" value="GFY70153.1"/>
    <property type="molecule type" value="Genomic_DNA"/>
</dbReference>
<comment type="caution">
    <text evidence="1">The sequence shown here is derived from an EMBL/GenBank/DDBJ whole genome shotgun (WGS) entry which is preliminary data.</text>
</comment>
<accession>A0A8X6YGA7</accession>
<evidence type="ECO:0000313" key="1">
    <source>
        <dbReference type="EMBL" id="GFY70153.1"/>
    </source>
</evidence>
<dbReference type="AlphaFoldDB" id="A0A8X6YGA7"/>